<feature type="compositionally biased region" description="Basic residues" evidence="1">
    <location>
        <begin position="8"/>
        <end position="19"/>
    </location>
</feature>
<evidence type="ECO:0000313" key="2">
    <source>
        <dbReference type="EMBL" id="KYO29880.1"/>
    </source>
</evidence>
<proteinExistence type="predicted"/>
<organism evidence="2 3">
    <name type="scientific">Alligator mississippiensis</name>
    <name type="common">American alligator</name>
    <dbReference type="NCBI Taxonomy" id="8496"/>
    <lineage>
        <taxon>Eukaryota</taxon>
        <taxon>Metazoa</taxon>
        <taxon>Chordata</taxon>
        <taxon>Craniata</taxon>
        <taxon>Vertebrata</taxon>
        <taxon>Euteleostomi</taxon>
        <taxon>Archelosauria</taxon>
        <taxon>Archosauria</taxon>
        <taxon>Crocodylia</taxon>
        <taxon>Alligatoridae</taxon>
        <taxon>Alligatorinae</taxon>
        <taxon>Alligator</taxon>
    </lineage>
</organism>
<name>A0A151MZE2_ALLMI</name>
<evidence type="ECO:0000313" key="3">
    <source>
        <dbReference type="Proteomes" id="UP000050525"/>
    </source>
</evidence>
<sequence length="153" mass="17151">MGEDAHIQRGRRKKRRGREKGKEKREKGKEAKGEKREREQYEADGGSVTWVTVRVKLEEGSSDQMQPPGALPEFADSQVQQLKAHHKDRPLEKAGDQETPGPEDELLHVTKEEPPPNPDPGAGTLSRADQQPPKKGPVKLELQRPSRGRRGQS</sequence>
<feature type="compositionally biased region" description="Basic and acidic residues" evidence="1">
    <location>
        <begin position="105"/>
        <end position="114"/>
    </location>
</feature>
<protein>
    <submittedName>
        <fullName evidence="2">Uncharacterized protein</fullName>
    </submittedName>
</protein>
<dbReference type="EMBL" id="AKHW03004479">
    <property type="protein sequence ID" value="KYO29880.1"/>
    <property type="molecule type" value="Genomic_DNA"/>
</dbReference>
<dbReference type="Proteomes" id="UP000050525">
    <property type="component" value="Unassembled WGS sequence"/>
</dbReference>
<reference evidence="2 3" key="1">
    <citation type="journal article" date="2012" name="Genome Biol.">
        <title>Sequencing three crocodilian genomes to illuminate the evolution of archosaurs and amniotes.</title>
        <authorList>
            <person name="St John J.A."/>
            <person name="Braun E.L."/>
            <person name="Isberg S.R."/>
            <person name="Miles L.G."/>
            <person name="Chong A.Y."/>
            <person name="Gongora J."/>
            <person name="Dalzell P."/>
            <person name="Moran C."/>
            <person name="Bed'hom B."/>
            <person name="Abzhanov A."/>
            <person name="Burgess S.C."/>
            <person name="Cooksey A.M."/>
            <person name="Castoe T.A."/>
            <person name="Crawford N.G."/>
            <person name="Densmore L.D."/>
            <person name="Drew J.C."/>
            <person name="Edwards S.V."/>
            <person name="Faircloth B.C."/>
            <person name="Fujita M.K."/>
            <person name="Greenwold M.J."/>
            <person name="Hoffmann F.G."/>
            <person name="Howard J.M."/>
            <person name="Iguchi T."/>
            <person name="Janes D.E."/>
            <person name="Khan S.Y."/>
            <person name="Kohno S."/>
            <person name="de Koning A.J."/>
            <person name="Lance S.L."/>
            <person name="McCarthy F.M."/>
            <person name="McCormack J.E."/>
            <person name="Merchant M.E."/>
            <person name="Peterson D.G."/>
            <person name="Pollock D.D."/>
            <person name="Pourmand N."/>
            <person name="Raney B.J."/>
            <person name="Roessler K.A."/>
            <person name="Sanford J.R."/>
            <person name="Sawyer R.H."/>
            <person name="Schmidt C.J."/>
            <person name="Triplett E.W."/>
            <person name="Tuberville T.D."/>
            <person name="Venegas-Anaya M."/>
            <person name="Howard J.T."/>
            <person name="Jarvis E.D."/>
            <person name="Guillette L.J.Jr."/>
            <person name="Glenn T.C."/>
            <person name="Green R.E."/>
            <person name="Ray D.A."/>
        </authorList>
    </citation>
    <scope>NUCLEOTIDE SEQUENCE [LARGE SCALE GENOMIC DNA]</scope>
    <source>
        <strain evidence="2">KSC_2009_1</strain>
    </source>
</reference>
<evidence type="ECO:0000256" key="1">
    <source>
        <dbReference type="SAM" id="MobiDB-lite"/>
    </source>
</evidence>
<dbReference type="AlphaFoldDB" id="A0A151MZE2"/>
<comment type="caution">
    <text evidence="2">The sequence shown here is derived from an EMBL/GenBank/DDBJ whole genome shotgun (WGS) entry which is preliminary data.</text>
</comment>
<accession>A0A151MZE2</accession>
<feature type="region of interest" description="Disordered" evidence="1">
    <location>
        <begin position="1"/>
        <end position="153"/>
    </location>
</feature>
<feature type="compositionally biased region" description="Basic and acidic residues" evidence="1">
    <location>
        <begin position="20"/>
        <end position="41"/>
    </location>
</feature>
<keyword evidence="3" id="KW-1185">Reference proteome</keyword>
<gene>
    <name evidence="2" type="ORF">Y1Q_0023207</name>
</gene>